<protein>
    <submittedName>
        <fullName evidence="1">Uncharacterized protein</fullName>
    </submittedName>
</protein>
<keyword evidence="2" id="KW-1185">Reference proteome</keyword>
<dbReference type="GeneID" id="86890319"/>
<evidence type="ECO:0000313" key="2">
    <source>
        <dbReference type="Proteomes" id="UP001302374"/>
    </source>
</evidence>
<accession>A0ABZ0FSD8</accession>
<proteinExistence type="predicted"/>
<gene>
    <name evidence="1" type="ORF">F1644_03435</name>
</gene>
<evidence type="ECO:0000313" key="1">
    <source>
        <dbReference type="EMBL" id="WOF11383.1"/>
    </source>
</evidence>
<organism evidence="1 2">
    <name type="scientific">Butyricimonas paravirosa</name>
    <dbReference type="NCBI Taxonomy" id="1472417"/>
    <lineage>
        <taxon>Bacteria</taxon>
        <taxon>Pseudomonadati</taxon>
        <taxon>Bacteroidota</taxon>
        <taxon>Bacteroidia</taxon>
        <taxon>Bacteroidales</taxon>
        <taxon>Odoribacteraceae</taxon>
        <taxon>Butyricimonas</taxon>
    </lineage>
</organism>
<dbReference type="EMBL" id="CP043839">
    <property type="protein sequence ID" value="WOF11383.1"/>
    <property type="molecule type" value="Genomic_DNA"/>
</dbReference>
<dbReference type="RefSeq" id="WP_189021512.1">
    <property type="nucleotide sequence ID" value="NZ_BMPA01000017.1"/>
</dbReference>
<name>A0ABZ0FSD8_9BACT</name>
<dbReference type="Proteomes" id="UP001302374">
    <property type="component" value="Chromosome"/>
</dbReference>
<reference evidence="1 2" key="1">
    <citation type="submission" date="2019-09" db="EMBL/GenBank/DDBJ databases">
        <title>Butyricimonas paravirosa DSM 105722 (=214-4 = JCM 18677 = CCUG 65563).</title>
        <authorList>
            <person name="Le Roy T."/>
            <person name="Cani P.D."/>
        </authorList>
    </citation>
    <scope>NUCLEOTIDE SEQUENCE [LARGE SCALE GENOMIC DNA]</scope>
    <source>
        <strain evidence="1 2">DSM 105722</strain>
    </source>
</reference>
<sequence>MPEFDFLQAFLSRAWILQGLSGENTASAARMIFSRATGTACLADSVKARATFAGRIKGRFPSVFPLPKSPCRCNVMTPDVTHRQCCKSMD</sequence>